<dbReference type="InterPro" id="IPR011701">
    <property type="entry name" value="MFS"/>
</dbReference>
<sequence length="440" mass="47568">MELLLSQAGAGKGTPFWKSPAAWLREKKLSRGFWIFFTAAFFLDFGFSVYVFLFNLYLLDFHFNERAMGLIGGAVTLGSVVGTLPAGVLARKIGIRPLMIVCFIASSVLCALRVVIVWESAQLVLGFLSGLAMCLWGVCFLPAVARLTTEDNRASAFSLIFSVSIGTAALGGIVCGYLQQWLKMAGFVLQPVEVKRIILLSSCAIVAMGLVAVLRLEMPAILQEEEPLGRQRKRWVPHPFLLRYLPAMALWTVVLVAFTPFANVYLSKNLHVPMSRIGLIFSVAQVVQFFTGLLTPVLFRRLGMVPGIVVTQIATAVTLLCLAATHNSQAAVGFYLGFSALQWMSSPGLYNLLMSKVPDEERSTAASGALFCNAVVASGTTAGAGILFVRFGYPHVLMGVAALAFAVAMLFWLLIGPMDRRVPTQSQPEAGSLEGIEVGG</sequence>
<dbReference type="Proteomes" id="UP000584867">
    <property type="component" value="Unassembled WGS sequence"/>
</dbReference>
<comment type="caution">
    <text evidence="5">The sequence shown here is derived from an EMBL/GenBank/DDBJ whole genome shotgun (WGS) entry which is preliminary data.</text>
</comment>
<feature type="transmembrane region" description="Helical" evidence="4">
    <location>
        <begin position="395"/>
        <end position="415"/>
    </location>
</feature>
<evidence type="ECO:0000256" key="4">
    <source>
        <dbReference type="SAM" id="Phobius"/>
    </source>
</evidence>
<evidence type="ECO:0000256" key="3">
    <source>
        <dbReference type="ARBA" id="ARBA00023136"/>
    </source>
</evidence>
<dbReference type="Gene3D" id="1.20.1250.20">
    <property type="entry name" value="MFS general substrate transporter like domains"/>
    <property type="match status" value="1"/>
</dbReference>
<dbReference type="GO" id="GO:0022857">
    <property type="term" value="F:transmembrane transporter activity"/>
    <property type="evidence" value="ECO:0007669"/>
    <property type="project" value="InterPro"/>
</dbReference>
<dbReference type="PANTHER" id="PTHR23526">
    <property type="entry name" value="INTEGRAL MEMBRANE TRANSPORT PROTEIN-RELATED"/>
    <property type="match status" value="1"/>
</dbReference>
<dbReference type="AlphaFoldDB" id="A0A7W8EB59"/>
<feature type="transmembrane region" description="Helical" evidence="4">
    <location>
        <begin position="277"/>
        <end position="299"/>
    </location>
</feature>
<evidence type="ECO:0000313" key="6">
    <source>
        <dbReference type="Proteomes" id="UP000584867"/>
    </source>
</evidence>
<feature type="transmembrane region" description="Helical" evidence="4">
    <location>
        <begin position="70"/>
        <end position="90"/>
    </location>
</feature>
<protein>
    <submittedName>
        <fullName evidence="5">MFS family permease</fullName>
    </submittedName>
</protein>
<feature type="transmembrane region" description="Helical" evidence="4">
    <location>
        <begin position="197"/>
        <end position="216"/>
    </location>
</feature>
<feature type="transmembrane region" description="Helical" evidence="4">
    <location>
        <begin position="332"/>
        <end position="353"/>
    </location>
</feature>
<dbReference type="SUPFAM" id="SSF103473">
    <property type="entry name" value="MFS general substrate transporter"/>
    <property type="match status" value="1"/>
</dbReference>
<feature type="transmembrane region" description="Helical" evidence="4">
    <location>
        <begin position="156"/>
        <end position="177"/>
    </location>
</feature>
<feature type="transmembrane region" description="Helical" evidence="4">
    <location>
        <begin position="240"/>
        <end position="265"/>
    </location>
</feature>
<accession>A0A7W8EB59</accession>
<keyword evidence="1 4" id="KW-0812">Transmembrane</keyword>
<feature type="transmembrane region" description="Helical" evidence="4">
    <location>
        <begin position="365"/>
        <end position="389"/>
    </location>
</feature>
<evidence type="ECO:0000256" key="1">
    <source>
        <dbReference type="ARBA" id="ARBA00022692"/>
    </source>
</evidence>
<keyword evidence="2 4" id="KW-1133">Transmembrane helix</keyword>
<proteinExistence type="predicted"/>
<dbReference type="EMBL" id="JACHIO010000027">
    <property type="protein sequence ID" value="MBB5066363.1"/>
    <property type="molecule type" value="Genomic_DNA"/>
</dbReference>
<organism evidence="5 6">
    <name type="scientific">Granulicella mallensis</name>
    <dbReference type="NCBI Taxonomy" id="940614"/>
    <lineage>
        <taxon>Bacteria</taxon>
        <taxon>Pseudomonadati</taxon>
        <taxon>Acidobacteriota</taxon>
        <taxon>Terriglobia</taxon>
        <taxon>Terriglobales</taxon>
        <taxon>Acidobacteriaceae</taxon>
        <taxon>Granulicella</taxon>
    </lineage>
</organism>
<evidence type="ECO:0000256" key="2">
    <source>
        <dbReference type="ARBA" id="ARBA00022989"/>
    </source>
</evidence>
<gene>
    <name evidence="5" type="ORF">HDF15_004740</name>
</gene>
<dbReference type="InterPro" id="IPR052528">
    <property type="entry name" value="Sugar_transport-like"/>
</dbReference>
<dbReference type="RefSeq" id="WP_184259853.1">
    <property type="nucleotide sequence ID" value="NZ_JACHIO010000027.1"/>
</dbReference>
<name>A0A7W8EB59_9BACT</name>
<keyword evidence="3 4" id="KW-0472">Membrane</keyword>
<feature type="transmembrane region" description="Helical" evidence="4">
    <location>
        <begin position="306"/>
        <end position="326"/>
    </location>
</feature>
<feature type="transmembrane region" description="Helical" evidence="4">
    <location>
        <begin position="124"/>
        <end position="144"/>
    </location>
</feature>
<dbReference type="InterPro" id="IPR036259">
    <property type="entry name" value="MFS_trans_sf"/>
</dbReference>
<feature type="transmembrane region" description="Helical" evidence="4">
    <location>
        <begin position="97"/>
        <end position="118"/>
    </location>
</feature>
<feature type="transmembrane region" description="Helical" evidence="4">
    <location>
        <begin position="33"/>
        <end position="58"/>
    </location>
</feature>
<reference evidence="5 6" key="1">
    <citation type="submission" date="2020-08" db="EMBL/GenBank/DDBJ databases">
        <title>Genomic Encyclopedia of Type Strains, Phase IV (KMG-V): Genome sequencing to study the core and pangenomes of soil and plant-associated prokaryotes.</title>
        <authorList>
            <person name="Whitman W."/>
        </authorList>
    </citation>
    <scope>NUCLEOTIDE SEQUENCE [LARGE SCALE GENOMIC DNA]</scope>
    <source>
        <strain evidence="5 6">X5P3</strain>
    </source>
</reference>
<dbReference type="Pfam" id="PF07690">
    <property type="entry name" value="MFS_1"/>
    <property type="match status" value="1"/>
</dbReference>
<dbReference type="PANTHER" id="PTHR23526:SF4">
    <property type="entry name" value="INTEGRAL MEMBRANE TRANSPORT PROTEIN"/>
    <property type="match status" value="1"/>
</dbReference>
<evidence type="ECO:0000313" key="5">
    <source>
        <dbReference type="EMBL" id="MBB5066363.1"/>
    </source>
</evidence>